<evidence type="ECO:0000313" key="1">
    <source>
        <dbReference type="EMBL" id="GAA0945127.1"/>
    </source>
</evidence>
<keyword evidence="2" id="KW-1185">Reference proteome</keyword>
<proteinExistence type="predicted"/>
<evidence type="ECO:0000313" key="2">
    <source>
        <dbReference type="Proteomes" id="UP001499967"/>
    </source>
</evidence>
<sequence length="66" mass="7791">MSLRRSSELSWDTRVVFIQRQQRWWWNAWLAATSTELYGFADSEEAADEAMQQAIREARRQPEGEG</sequence>
<name>A0ABN1QPD8_9PSEU</name>
<protein>
    <submittedName>
        <fullName evidence="1">Uncharacterized protein</fullName>
    </submittedName>
</protein>
<dbReference type="EMBL" id="BAAAHP010000117">
    <property type="protein sequence ID" value="GAA0945127.1"/>
    <property type="molecule type" value="Genomic_DNA"/>
</dbReference>
<reference evidence="1 2" key="1">
    <citation type="journal article" date="2019" name="Int. J. Syst. Evol. Microbiol.">
        <title>The Global Catalogue of Microorganisms (GCM) 10K type strain sequencing project: providing services to taxonomists for standard genome sequencing and annotation.</title>
        <authorList>
            <consortium name="The Broad Institute Genomics Platform"/>
            <consortium name="The Broad Institute Genome Sequencing Center for Infectious Disease"/>
            <person name="Wu L."/>
            <person name="Ma J."/>
        </authorList>
    </citation>
    <scope>NUCLEOTIDE SEQUENCE [LARGE SCALE GENOMIC DNA]</scope>
    <source>
        <strain evidence="1 2">JCM 11117</strain>
    </source>
</reference>
<comment type="caution">
    <text evidence="1">The sequence shown here is derived from an EMBL/GenBank/DDBJ whole genome shotgun (WGS) entry which is preliminary data.</text>
</comment>
<organism evidence="1 2">
    <name type="scientific">Pseudonocardia zijingensis</name>
    <dbReference type="NCBI Taxonomy" id="153376"/>
    <lineage>
        <taxon>Bacteria</taxon>
        <taxon>Bacillati</taxon>
        <taxon>Actinomycetota</taxon>
        <taxon>Actinomycetes</taxon>
        <taxon>Pseudonocardiales</taxon>
        <taxon>Pseudonocardiaceae</taxon>
        <taxon>Pseudonocardia</taxon>
    </lineage>
</organism>
<gene>
    <name evidence="1" type="ORF">GCM10009559_43100</name>
</gene>
<accession>A0ABN1QPD8</accession>
<dbReference type="Proteomes" id="UP001499967">
    <property type="component" value="Unassembled WGS sequence"/>
</dbReference>